<dbReference type="Pfam" id="PF05147">
    <property type="entry name" value="LANC_like"/>
    <property type="match status" value="1"/>
</dbReference>
<reference evidence="3" key="1">
    <citation type="submission" date="2017-05" db="EMBL/GenBank/DDBJ databases">
        <authorList>
            <person name="Sung H."/>
        </authorList>
    </citation>
    <scope>NUCLEOTIDE SEQUENCE [LARGE SCALE GENOMIC DNA]</scope>
    <source>
        <strain evidence="3">AR23208</strain>
    </source>
</reference>
<dbReference type="InterPro" id="IPR033889">
    <property type="entry name" value="LanC"/>
</dbReference>
<evidence type="ECO:0000313" key="2">
    <source>
        <dbReference type="EMBL" id="ARU60045.1"/>
    </source>
</evidence>
<dbReference type="InterPro" id="IPR007822">
    <property type="entry name" value="LANC-like"/>
</dbReference>
<accession>A0A1Y0IKJ7</accession>
<dbReference type="Proteomes" id="UP000195437">
    <property type="component" value="Chromosome"/>
</dbReference>
<dbReference type="EMBL" id="CP021434">
    <property type="protein sequence ID" value="ARU60045.1"/>
    <property type="molecule type" value="Genomic_DNA"/>
</dbReference>
<sequence length="416" mass="45705">MREKIMDIARVIGQRTSDLQRFEAIRTEPSWIGYDFANGYAGICPLLGELDRLEPDAGWDLKGHALLQALQGEMAQRPLTSLSLWLGVAGVAMAVRSLSRGGTRYVQFTEQLHGLLLRSLDEQLADRTQRLGGGVKAVDFELIQGMSGVGRYLLLTAERPEMKAALLRVLEYLVRLTAPKLVDGVEVPGWYISFDQLATPQERRLSPQGHLNLGLSHGIPGVLGLLSLALEAGIEVPGQSGAVTRIADWLISWRQTDATGSYWPTHVKWADLQAGRVLQPYYREGWCYGAPGVARMIWLAGRALGRSDWQEEAVASYRETFRRPEELWDAHKPNFCHGRAGLLQLTAAMAADSGAADLAVQRDRLLDGVLAEYDPDTSFGYGDDPGLLNGAAGTALVLLDRIGEQGTAWETAFLIR</sequence>
<dbReference type="CDD" id="cd04793">
    <property type="entry name" value="LanC"/>
    <property type="match status" value="1"/>
</dbReference>
<gene>
    <name evidence="2" type="ORF">CBW65_02415</name>
</gene>
<keyword evidence="1" id="KW-0479">Metal-binding</keyword>
<dbReference type="GO" id="GO:0031179">
    <property type="term" value="P:peptide modification"/>
    <property type="evidence" value="ECO:0007669"/>
    <property type="project" value="InterPro"/>
</dbReference>
<feature type="binding site" evidence="1">
    <location>
        <position position="287"/>
    </location>
    <ligand>
        <name>Zn(2+)</name>
        <dbReference type="ChEBI" id="CHEBI:29105"/>
    </ligand>
</feature>
<evidence type="ECO:0000256" key="1">
    <source>
        <dbReference type="PIRSR" id="PIRSR607822-1"/>
    </source>
</evidence>
<feature type="binding site" evidence="1">
    <location>
        <position position="337"/>
    </location>
    <ligand>
        <name>Zn(2+)</name>
        <dbReference type="ChEBI" id="CHEBI:29105"/>
    </ligand>
</feature>
<evidence type="ECO:0008006" key="4">
    <source>
        <dbReference type="Google" id="ProtNLM"/>
    </source>
</evidence>
<dbReference type="SMART" id="SM01260">
    <property type="entry name" value="LANC_like"/>
    <property type="match status" value="1"/>
</dbReference>
<dbReference type="Gene3D" id="1.50.10.20">
    <property type="match status" value="1"/>
</dbReference>
<name>A0A1Y0IKJ7_9BACL</name>
<organism evidence="2 3">
    <name type="scientific">Tumebacillus avium</name>
    <dbReference type="NCBI Taxonomy" id="1903704"/>
    <lineage>
        <taxon>Bacteria</taxon>
        <taxon>Bacillati</taxon>
        <taxon>Bacillota</taxon>
        <taxon>Bacilli</taxon>
        <taxon>Bacillales</taxon>
        <taxon>Alicyclobacillaceae</taxon>
        <taxon>Tumebacillus</taxon>
    </lineage>
</organism>
<feature type="binding site" evidence="1">
    <location>
        <position position="336"/>
    </location>
    <ligand>
        <name>Zn(2+)</name>
        <dbReference type="ChEBI" id="CHEBI:29105"/>
    </ligand>
</feature>
<dbReference type="SUPFAM" id="SSF158745">
    <property type="entry name" value="LanC-like"/>
    <property type="match status" value="1"/>
</dbReference>
<dbReference type="KEGG" id="tum:CBW65_02415"/>
<keyword evidence="3" id="KW-1185">Reference proteome</keyword>
<dbReference type="RefSeq" id="WP_087455433.1">
    <property type="nucleotide sequence ID" value="NZ_CP021434.1"/>
</dbReference>
<dbReference type="GO" id="GO:0046872">
    <property type="term" value="F:metal ion binding"/>
    <property type="evidence" value="ECO:0007669"/>
    <property type="project" value="UniProtKB-KW"/>
</dbReference>
<dbReference type="PRINTS" id="PR01955">
    <property type="entry name" value="LANCFRANKIA"/>
</dbReference>
<keyword evidence="1" id="KW-0862">Zinc</keyword>
<protein>
    <recommendedName>
        <fullName evidence="4">Lanthionine synthetase</fullName>
    </recommendedName>
</protein>
<dbReference type="OrthoDB" id="1882482at2"/>
<evidence type="ECO:0000313" key="3">
    <source>
        <dbReference type="Proteomes" id="UP000195437"/>
    </source>
</evidence>
<proteinExistence type="predicted"/>
<dbReference type="PRINTS" id="PR01950">
    <property type="entry name" value="LANCSUPER"/>
</dbReference>
<dbReference type="AlphaFoldDB" id="A0A1Y0IKJ7"/>